<feature type="region of interest" description="Disordered" evidence="1">
    <location>
        <begin position="1"/>
        <end position="32"/>
    </location>
</feature>
<sequence length="191" mass="19225">MAPNGQHGGLGLSTPLLQVDPRDVEAGGGSQASSAAAARHWARALQGCAPLLPQLPTDELGPVEQHREAEAVAAKSVATVRAGPPLTAADDSLGSTALLVAGFAALVARYAQASEVSVGLWRKDAGGVTKCLPLRISLLRQPGDTSPPVQPGGEEESSCVIPLGSFTSPRCLVARVAAQLTAALATPANGA</sequence>
<dbReference type="Proteomes" id="UP000654075">
    <property type="component" value="Unassembled WGS sequence"/>
</dbReference>
<comment type="caution">
    <text evidence="2">The sequence shown here is derived from an EMBL/GenBank/DDBJ whole genome shotgun (WGS) entry which is preliminary data.</text>
</comment>
<feature type="compositionally biased region" description="Gly residues" evidence="1">
    <location>
        <begin position="1"/>
        <end position="11"/>
    </location>
</feature>
<keyword evidence="3" id="KW-1185">Reference proteome</keyword>
<reference evidence="2" key="1">
    <citation type="submission" date="2021-02" db="EMBL/GenBank/DDBJ databases">
        <authorList>
            <person name="Dougan E. K."/>
            <person name="Rhodes N."/>
            <person name="Thang M."/>
            <person name="Chan C."/>
        </authorList>
    </citation>
    <scope>NUCLEOTIDE SEQUENCE</scope>
</reference>
<evidence type="ECO:0000256" key="1">
    <source>
        <dbReference type="SAM" id="MobiDB-lite"/>
    </source>
</evidence>
<proteinExistence type="predicted"/>
<feature type="non-terminal residue" evidence="2">
    <location>
        <position position="1"/>
    </location>
</feature>
<accession>A0A813EA95</accession>
<protein>
    <submittedName>
        <fullName evidence="2">Uncharacterized protein</fullName>
    </submittedName>
</protein>
<organism evidence="2 3">
    <name type="scientific">Polarella glacialis</name>
    <name type="common">Dinoflagellate</name>
    <dbReference type="NCBI Taxonomy" id="89957"/>
    <lineage>
        <taxon>Eukaryota</taxon>
        <taxon>Sar</taxon>
        <taxon>Alveolata</taxon>
        <taxon>Dinophyceae</taxon>
        <taxon>Suessiales</taxon>
        <taxon>Suessiaceae</taxon>
        <taxon>Polarella</taxon>
    </lineage>
</organism>
<dbReference type="EMBL" id="CAJNNV010009259">
    <property type="protein sequence ID" value="CAE8597169.1"/>
    <property type="molecule type" value="Genomic_DNA"/>
</dbReference>
<name>A0A813EA95_POLGL</name>
<evidence type="ECO:0000313" key="2">
    <source>
        <dbReference type="EMBL" id="CAE8597169.1"/>
    </source>
</evidence>
<gene>
    <name evidence="2" type="ORF">PGLA1383_LOCUS15620</name>
</gene>
<dbReference type="AlphaFoldDB" id="A0A813EA95"/>
<evidence type="ECO:0000313" key="3">
    <source>
        <dbReference type="Proteomes" id="UP000654075"/>
    </source>
</evidence>